<sequence>MAHCQAENVIKNIIREIGQECAMNGQNVTETLVAFMVKAVVLDPKNGFNVDKTLTKADVQKLIQLCVNRLLDVKNPSLNTIKMQVYFDMNYTNRVELIKEQHHVLDSRLAPVSREITDNRARTREELESVYRKIVSYVLLRSGLGSPTDIKVIREATAALQSVFPQTELAAFLSLSKKEKEQQLKELTMIVTGIRLFNKDCGKGGEGIDDLPAILNEAIPAASHHIDIELLASQQLAYRYTALIEMMHQGKNADIELRQTMLKEALYNVRQHEAFLCIILSDVITCAQEVEMMQKEFAAEMEQVNNIVKSKTAVPTSLVYPIFIGLSNLWTSFQDEILVLSFLNNLTVSLQQFLETHTLIFPEELIVPLLEGLIIKTDEERLLKNADDKVNPADFVREEWFFPESTINFSQLLLQYHGFCAYTFAVNDGLLIPGNPSIGVLKHKERYYSFNSKEAAYIFAKSPDKYIKMFRTKDKHLQQPISKCDTSTQTDTHILPPTIVKNYEWNEWELRRKAIKLANLRQKLTHSMQTNLSHMRRDNCSQVYLLKDSGSQTKRENSSNVPKPQIFLAGLRGGTPPTTRMTKVNLTRAVDET</sequence>
<keyword evidence="6" id="KW-0969">Cilium</keyword>
<organism evidence="11 12">
    <name type="scientific">Ophiophagus hannah</name>
    <name type="common">King cobra</name>
    <name type="synonym">Naja hannah</name>
    <dbReference type="NCBI Taxonomy" id="8665"/>
    <lineage>
        <taxon>Eukaryota</taxon>
        <taxon>Metazoa</taxon>
        <taxon>Chordata</taxon>
        <taxon>Craniata</taxon>
        <taxon>Vertebrata</taxon>
        <taxon>Euteleostomi</taxon>
        <taxon>Lepidosauria</taxon>
        <taxon>Squamata</taxon>
        <taxon>Bifurcata</taxon>
        <taxon>Unidentata</taxon>
        <taxon>Episquamata</taxon>
        <taxon>Toxicofera</taxon>
        <taxon>Serpentes</taxon>
        <taxon>Colubroidea</taxon>
        <taxon>Elapidae</taxon>
        <taxon>Elapinae</taxon>
        <taxon>Ophiophagus</taxon>
    </lineage>
</organism>
<evidence type="ECO:0000313" key="11">
    <source>
        <dbReference type="EMBL" id="ETE62086.1"/>
    </source>
</evidence>
<evidence type="ECO:0000256" key="6">
    <source>
        <dbReference type="ARBA" id="ARBA00023069"/>
    </source>
</evidence>
<feature type="region of interest" description="Disordered" evidence="10">
    <location>
        <begin position="550"/>
        <end position="593"/>
    </location>
</feature>
<comment type="similarity">
    <text evidence="2">Belongs to the CFAP206 family.</text>
</comment>
<comment type="function">
    <text evidence="9">Essential for sperm motility and is involved in the regulation of the beating frequency of motile cilia on the epithelial cells of the respiratory tract. Required for the establishment of radial spokes in sperm flagella.</text>
</comment>
<evidence type="ECO:0000256" key="2">
    <source>
        <dbReference type="ARBA" id="ARBA00010500"/>
    </source>
</evidence>
<keyword evidence="12" id="KW-1185">Reference proteome</keyword>
<dbReference type="GO" id="GO:0007288">
    <property type="term" value="P:sperm axoneme assembly"/>
    <property type="evidence" value="ECO:0007669"/>
    <property type="project" value="TreeGrafter"/>
</dbReference>
<evidence type="ECO:0000256" key="3">
    <source>
        <dbReference type="ARBA" id="ARBA00021602"/>
    </source>
</evidence>
<dbReference type="OrthoDB" id="10251073at2759"/>
<gene>
    <name evidence="11" type="ORF">L345_12162</name>
</gene>
<evidence type="ECO:0000313" key="12">
    <source>
        <dbReference type="Proteomes" id="UP000018936"/>
    </source>
</evidence>
<reference evidence="11 12" key="1">
    <citation type="journal article" date="2013" name="Proc. Natl. Acad. Sci. U.S.A.">
        <title>The king cobra genome reveals dynamic gene evolution and adaptation in the snake venom system.</title>
        <authorList>
            <person name="Vonk F.J."/>
            <person name="Casewell N.R."/>
            <person name="Henkel C.V."/>
            <person name="Heimberg A.M."/>
            <person name="Jansen H.J."/>
            <person name="McCleary R.J."/>
            <person name="Kerkkamp H.M."/>
            <person name="Vos R.A."/>
            <person name="Guerreiro I."/>
            <person name="Calvete J.J."/>
            <person name="Wuster W."/>
            <person name="Woods A.E."/>
            <person name="Logan J.M."/>
            <person name="Harrison R.A."/>
            <person name="Castoe T.A."/>
            <person name="de Koning A.P."/>
            <person name="Pollock D.D."/>
            <person name="Yandell M."/>
            <person name="Calderon D."/>
            <person name="Renjifo C."/>
            <person name="Currier R.B."/>
            <person name="Salgado D."/>
            <person name="Pla D."/>
            <person name="Sanz L."/>
            <person name="Hyder A.S."/>
            <person name="Ribeiro J.M."/>
            <person name="Arntzen J.W."/>
            <person name="van den Thillart G.E."/>
            <person name="Boetzer M."/>
            <person name="Pirovano W."/>
            <person name="Dirks R.P."/>
            <person name="Spaink H.P."/>
            <person name="Duboule D."/>
            <person name="McGlinn E."/>
            <person name="Kini R.M."/>
            <person name="Richardson M.K."/>
        </authorList>
    </citation>
    <scope>NUCLEOTIDE SEQUENCE</scope>
    <source>
        <tissue evidence="11">Blood</tissue>
    </source>
</reference>
<evidence type="ECO:0000256" key="4">
    <source>
        <dbReference type="ARBA" id="ARBA00022490"/>
    </source>
</evidence>
<dbReference type="Pfam" id="PF12018">
    <property type="entry name" value="FAP206"/>
    <property type="match status" value="1"/>
</dbReference>
<evidence type="ECO:0000256" key="7">
    <source>
        <dbReference type="ARBA" id="ARBA00023212"/>
    </source>
</evidence>
<feature type="compositionally biased region" description="Polar residues" evidence="10">
    <location>
        <begin position="576"/>
        <end position="585"/>
    </location>
</feature>
<dbReference type="AlphaFoldDB" id="V8NJF5"/>
<dbReference type="PANTHER" id="PTHR21442:SF0">
    <property type="entry name" value="CILIA- AND FLAGELLA-ASSOCIATED PROTEIN 206"/>
    <property type="match status" value="1"/>
</dbReference>
<evidence type="ECO:0000256" key="5">
    <source>
        <dbReference type="ARBA" id="ARBA00022794"/>
    </source>
</evidence>
<accession>V8NJF5</accession>
<dbReference type="EMBL" id="AZIM01003466">
    <property type="protein sequence ID" value="ETE62086.1"/>
    <property type="molecule type" value="Genomic_DNA"/>
</dbReference>
<keyword evidence="7" id="KW-0206">Cytoskeleton</keyword>
<comment type="subcellular location">
    <subcellularLocation>
        <location evidence="1">Cytoplasm</location>
        <location evidence="1">Cytoskeleton</location>
        <location evidence="1">Cilium axoneme</location>
    </subcellularLocation>
</comment>
<dbReference type="GO" id="GO:0036064">
    <property type="term" value="C:ciliary basal body"/>
    <property type="evidence" value="ECO:0007669"/>
    <property type="project" value="TreeGrafter"/>
</dbReference>
<dbReference type="GO" id="GO:0005930">
    <property type="term" value="C:axoneme"/>
    <property type="evidence" value="ECO:0007669"/>
    <property type="project" value="UniProtKB-SubCell"/>
</dbReference>
<feature type="non-terminal residue" evidence="11">
    <location>
        <position position="593"/>
    </location>
</feature>
<evidence type="ECO:0000256" key="8">
    <source>
        <dbReference type="ARBA" id="ARBA00023273"/>
    </source>
</evidence>
<evidence type="ECO:0000256" key="10">
    <source>
        <dbReference type="SAM" id="MobiDB-lite"/>
    </source>
</evidence>
<dbReference type="InterPro" id="IPR021897">
    <property type="entry name" value="FAP206"/>
</dbReference>
<proteinExistence type="inferred from homology"/>
<name>V8NJF5_OPHHA</name>
<dbReference type="GO" id="GO:0003356">
    <property type="term" value="P:regulation of cilium beat frequency"/>
    <property type="evidence" value="ECO:0007669"/>
    <property type="project" value="TreeGrafter"/>
</dbReference>
<evidence type="ECO:0000256" key="9">
    <source>
        <dbReference type="ARBA" id="ARBA00045321"/>
    </source>
</evidence>
<keyword evidence="5" id="KW-0970">Cilium biogenesis/degradation</keyword>
<keyword evidence="4" id="KW-0963">Cytoplasm</keyword>
<comment type="caution">
    <text evidence="11">The sequence shown here is derived from an EMBL/GenBank/DDBJ whole genome shotgun (WGS) entry which is preliminary data.</text>
</comment>
<dbReference type="Proteomes" id="UP000018936">
    <property type="component" value="Unassembled WGS sequence"/>
</dbReference>
<dbReference type="PANTHER" id="PTHR21442">
    <property type="entry name" value="CILIA- AND FLAGELLA-ASSOCIATED PROTEIN 206"/>
    <property type="match status" value="1"/>
</dbReference>
<dbReference type="GO" id="GO:1901317">
    <property type="term" value="P:regulation of flagellated sperm motility"/>
    <property type="evidence" value="ECO:0007669"/>
    <property type="project" value="TreeGrafter"/>
</dbReference>
<evidence type="ECO:0000256" key="1">
    <source>
        <dbReference type="ARBA" id="ARBA00004430"/>
    </source>
</evidence>
<keyword evidence="8" id="KW-0966">Cell projection</keyword>
<protein>
    <recommendedName>
        <fullName evidence="3">Cilia- and flagella-associated protein 206</fullName>
    </recommendedName>
</protein>